<sequence length="119" mass="12982">MCTSSPSLNLQKRKVTELNLTVNSINMSLSMTTASHGLSPTYNPELVTKIGAKGIVSAVLLVLICIIAVMLWCLSRHKGSYVTNETEDDDDDGNNDDDESVRSDAALQAKEPLKLKEEE</sequence>
<name>A0A6G1PDR4_CHAAH</name>
<evidence type="ECO:0000256" key="1">
    <source>
        <dbReference type="SAM" id="MobiDB-lite"/>
    </source>
</evidence>
<dbReference type="AlphaFoldDB" id="A0A6G1PDR4"/>
<evidence type="ECO:0000313" key="3">
    <source>
        <dbReference type="EMBL" id="KAF3688377.1"/>
    </source>
</evidence>
<dbReference type="EMBL" id="CM015715">
    <property type="protein sequence ID" value="KAF3688377.1"/>
    <property type="molecule type" value="Genomic_DNA"/>
</dbReference>
<accession>A0A6G1PDR4</accession>
<proteinExistence type="predicted"/>
<organism evidence="3 4">
    <name type="scientific">Channa argus</name>
    <name type="common">Northern snakehead</name>
    <name type="synonym">Ophicephalus argus</name>
    <dbReference type="NCBI Taxonomy" id="215402"/>
    <lineage>
        <taxon>Eukaryota</taxon>
        <taxon>Metazoa</taxon>
        <taxon>Chordata</taxon>
        <taxon>Craniata</taxon>
        <taxon>Vertebrata</taxon>
        <taxon>Euteleostomi</taxon>
        <taxon>Actinopterygii</taxon>
        <taxon>Neopterygii</taxon>
        <taxon>Teleostei</taxon>
        <taxon>Neoteleostei</taxon>
        <taxon>Acanthomorphata</taxon>
        <taxon>Anabantaria</taxon>
        <taxon>Anabantiformes</taxon>
        <taxon>Channoidei</taxon>
        <taxon>Channidae</taxon>
        <taxon>Channa</taxon>
    </lineage>
</organism>
<keyword evidence="2" id="KW-1133">Transmembrane helix</keyword>
<keyword evidence="4" id="KW-1185">Reference proteome</keyword>
<evidence type="ECO:0000256" key="2">
    <source>
        <dbReference type="SAM" id="Phobius"/>
    </source>
</evidence>
<feature type="compositionally biased region" description="Acidic residues" evidence="1">
    <location>
        <begin position="85"/>
        <end position="99"/>
    </location>
</feature>
<feature type="transmembrane region" description="Helical" evidence="2">
    <location>
        <begin position="54"/>
        <end position="74"/>
    </location>
</feature>
<reference evidence="4" key="2">
    <citation type="submission" date="2019-02" db="EMBL/GenBank/DDBJ databases">
        <title>Opniocepnalus argus Var Kimnra genome.</title>
        <authorList>
            <person name="Zhou C."/>
            <person name="Xiao S."/>
        </authorList>
    </citation>
    <scope>NUCLEOTIDE SEQUENCE [LARGE SCALE GENOMIC DNA]</scope>
</reference>
<feature type="region of interest" description="Disordered" evidence="1">
    <location>
        <begin position="83"/>
        <end position="119"/>
    </location>
</feature>
<keyword evidence="2" id="KW-0812">Transmembrane</keyword>
<protein>
    <submittedName>
        <fullName evidence="3">Glycophorin-C</fullName>
    </submittedName>
</protein>
<dbReference type="Proteomes" id="UP000503349">
    <property type="component" value="Chromosome 4"/>
</dbReference>
<keyword evidence="2" id="KW-0472">Membrane</keyword>
<gene>
    <name evidence="3" type="ORF">EXN66_Car004049</name>
</gene>
<evidence type="ECO:0000313" key="4">
    <source>
        <dbReference type="Proteomes" id="UP000503349"/>
    </source>
</evidence>
<reference evidence="3 4" key="1">
    <citation type="submission" date="2019-02" db="EMBL/GenBank/DDBJ databases">
        <title>Opniocepnalus argus genome.</title>
        <authorList>
            <person name="Zhou C."/>
            <person name="Xiao S."/>
        </authorList>
    </citation>
    <scope>NUCLEOTIDE SEQUENCE [LARGE SCALE GENOMIC DNA]</scope>
    <source>
        <strain evidence="3">OARG1902GOOAL</strain>
        <tissue evidence="3">Muscle</tissue>
    </source>
</reference>